<evidence type="ECO:0000256" key="1">
    <source>
        <dbReference type="SAM" id="MobiDB-lite"/>
    </source>
</evidence>
<accession>M2WLP7</accession>
<dbReference type="OrthoDB" id="10602526at2759"/>
<dbReference type="Proteomes" id="UP000016933">
    <property type="component" value="Unassembled WGS sequence"/>
</dbReference>
<keyword evidence="3" id="KW-1185">Reference proteome</keyword>
<gene>
    <name evidence="2" type="ORF">DOTSEDRAFT_35317</name>
</gene>
<reference evidence="3" key="1">
    <citation type="journal article" date="2012" name="PLoS Genet.">
        <title>The genomes of the fungal plant pathogens Cladosporium fulvum and Dothistroma septosporum reveal adaptation to different hosts and lifestyles but also signatures of common ancestry.</title>
        <authorList>
            <person name="de Wit P.J.G.M."/>
            <person name="van der Burgt A."/>
            <person name="Oekmen B."/>
            <person name="Stergiopoulos I."/>
            <person name="Abd-Elsalam K.A."/>
            <person name="Aerts A.L."/>
            <person name="Bahkali A.H."/>
            <person name="Beenen H.G."/>
            <person name="Chettri P."/>
            <person name="Cox M.P."/>
            <person name="Datema E."/>
            <person name="de Vries R.P."/>
            <person name="Dhillon B."/>
            <person name="Ganley A.R."/>
            <person name="Griffiths S.A."/>
            <person name="Guo Y."/>
            <person name="Hamelin R.C."/>
            <person name="Henrissat B."/>
            <person name="Kabir M.S."/>
            <person name="Jashni M.K."/>
            <person name="Kema G."/>
            <person name="Klaubauf S."/>
            <person name="Lapidus A."/>
            <person name="Levasseur A."/>
            <person name="Lindquist E."/>
            <person name="Mehrabi R."/>
            <person name="Ohm R.A."/>
            <person name="Owen T.J."/>
            <person name="Salamov A."/>
            <person name="Schwelm A."/>
            <person name="Schijlen E."/>
            <person name="Sun H."/>
            <person name="van den Burg H.A."/>
            <person name="van Ham R.C.H.J."/>
            <person name="Zhang S."/>
            <person name="Goodwin S.B."/>
            <person name="Grigoriev I.V."/>
            <person name="Collemare J."/>
            <person name="Bradshaw R.E."/>
        </authorList>
    </citation>
    <scope>NUCLEOTIDE SEQUENCE [LARGE SCALE GENOMIC DNA]</scope>
    <source>
        <strain evidence="3">NZE10 / CBS 128990</strain>
    </source>
</reference>
<dbReference type="EMBL" id="KB446540">
    <property type="protein sequence ID" value="EME42953.1"/>
    <property type="molecule type" value="Genomic_DNA"/>
</dbReference>
<sequence>MTRAGDVSTHCGISTCLRRRQQITANLAKEHGAGSTAAAIAEWNAQRAKKGQDQIALLRVQAVAGPITAASPMTGQKRPRKPTAEMADELQMNTDVEKPPKTSCARTSPGALPISQKQSSNAFKRTPEARRKISNFEGPPSNQLTAPFHPATARLRSTLPLSKARSTYDTPSDLEEMQKPLLFFDELPGMCGECQSPSTSHSFWCSLHPINQGE</sequence>
<feature type="region of interest" description="Disordered" evidence="1">
    <location>
        <begin position="96"/>
        <end position="124"/>
    </location>
</feature>
<protein>
    <submittedName>
        <fullName evidence="2">Uncharacterized protein</fullName>
    </submittedName>
</protein>
<dbReference type="AlphaFoldDB" id="M2WLP7"/>
<dbReference type="HOGENOM" id="CLU_1288880_0_0_1"/>
<proteinExistence type="predicted"/>
<evidence type="ECO:0000313" key="2">
    <source>
        <dbReference type="EMBL" id="EME42953.1"/>
    </source>
</evidence>
<evidence type="ECO:0000313" key="3">
    <source>
        <dbReference type="Proteomes" id="UP000016933"/>
    </source>
</evidence>
<name>M2WLP7_DOTSN</name>
<organism evidence="2 3">
    <name type="scientific">Dothistroma septosporum (strain NZE10 / CBS 128990)</name>
    <name type="common">Red band needle blight fungus</name>
    <name type="synonym">Mycosphaerella pini</name>
    <dbReference type="NCBI Taxonomy" id="675120"/>
    <lineage>
        <taxon>Eukaryota</taxon>
        <taxon>Fungi</taxon>
        <taxon>Dikarya</taxon>
        <taxon>Ascomycota</taxon>
        <taxon>Pezizomycotina</taxon>
        <taxon>Dothideomycetes</taxon>
        <taxon>Dothideomycetidae</taxon>
        <taxon>Mycosphaerellales</taxon>
        <taxon>Mycosphaerellaceae</taxon>
        <taxon>Dothistroma</taxon>
    </lineage>
</organism>
<reference evidence="2 3" key="2">
    <citation type="journal article" date="2012" name="PLoS Pathog.">
        <title>Diverse lifestyles and strategies of plant pathogenesis encoded in the genomes of eighteen Dothideomycetes fungi.</title>
        <authorList>
            <person name="Ohm R.A."/>
            <person name="Feau N."/>
            <person name="Henrissat B."/>
            <person name="Schoch C.L."/>
            <person name="Horwitz B.A."/>
            <person name="Barry K.W."/>
            <person name="Condon B.J."/>
            <person name="Copeland A.C."/>
            <person name="Dhillon B."/>
            <person name="Glaser F."/>
            <person name="Hesse C.N."/>
            <person name="Kosti I."/>
            <person name="LaButti K."/>
            <person name="Lindquist E.A."/>
            <person name="Lucas S."/>
            <person name="Salamov A.A."/>
            <person name="Bradshaw R.E."/>
            <person name="Ciuffetti L."/>
            <person name="Hamelin R.C."/>
            <person name="Kema G.H.J."/>
            <person name="Lawrence C."/>
            <person name="Scott J.A."/>
            <person name="Spatafora J.W."/>
            <person name="Turgeon B.G."/>
            <person name="de Wit P.J.G.M."/>
            <person name="Zhong S."/>
            <person name="Goodwin S.B."/>
            <person name="Grigoriev I.V."/>
        </authorList>
    </citation>
    <scope>NUCLEOTIDE SEQUENCE [LARGE SCALE GENOMIC DNA]</scope>
    <source>
        <strain evidence="3">NZE10 / CBS 128990</strain>
    </source>
</reference>